<accession>A0AAD4WHC0</accession>
<dbReference type="Proteomes" id="UP001054821">
    <property type="component" value="Chromosome 2"/>
</dbReference>
<organism evidence="1 2">
    <name type="scientific">Prunus dulcis</name>
    <name type="common">Almond</name>
    <name type="synonym">Amygdalus dulcis</name>
    <dbReference type="NCBI Taxonomy" id="3755"/>
    <lineage>
        <taxon>Eukaryota</taxon>
        <taxon>Viridiplantae</taxon>
        <taxon>Streptophyta</taxon>
        <taxon>Embryophyta</taxon>
        <taxon>Tracheophyta</taxon>
        <taxon>Spermatophyta</taxon>
        <taxon>Magnoliopsida</taxon>
        <taxon>eudicotyledons</taxon>
        <taxon>Gunneridae</taxon>
        <taxon>Pentapetalae</taxon>
        <taxon>rosids</taxon>
        <taxon>fabids</taxon>
        <taxon>Rosales</taxon>
        <taxon>Rosaceae</taxon>
        <taxon>Amygdaloideae</taxon>
        <taxon>Amygdaleae</taxon>
        <taxon>Prunus</taxon>
    </lineage>
</organism>
<name>A0AAD4WHC0_PRUDU</name>
<gene>
    <name evidence="1" type="ORF">L3X38_010540</name>
</gene>
<sequence length="106" mass="11697">MLTTWGKLKRETTVKRGLGAFSFWQLQMRLGYCKEQKVRAAHVLKYGWQRAGYGPGMIIPSPSPLPIPVPVPVPAPIPSLSFSGTSRPLRLQEVPPIPAPIPGFHI</sequence>
<proteinExistence type="predicted"/>
<keyword evidence="2" id="KW-1185">Reference proteome</keyword>
<dbReference type="AlphaFoldDB" id="A0AAD4WHC0"/>
<comment type="caution">
    <text evidence="1">The sequence shown here is derived from an EMBL/GenBank/DDBJ whole genome shotgun (WGS) entry which is preliminary data.</text>
</comment>
<evidence type="ECO:0000313" key="2">
    <source>
        <dbReference type="Proteomes" id="UP001054821"/>
    </source>
</evidence>
<protein>
    <submittedName>
        <fullName evidence="1">Uncharacterized protein</fullName>
    </submittedName>
</protein>
<dbReference type="EMBL" id="JAJFAZ020000002">
    <property type="protein sequence ID" value="KAI5342664.1"/>
    <property type="molecule type" value="Genomic_DNA"/>
</dbReference>
<evidence type="ECO:0000313" key="1">
    <source>
        <dbReference type="EMBL" id="KAI5342664.1"/>
    </source>
</evidence>
<reference evidence="1 2" key="1">
    <citation type="journal article" date="2022" name="G3 (Bethesda)">
        <title>Whole-genome sequence and methylome profiling of the almond [Prunus dulcis (Mill.) D.A. Webb] cultivar 'Nonpareil'.</title>
        <authorList>
            <person name="D'Amico-Willman K.M."/>
            <person name="Ouma W.Z."/>
            <person name="Meulia T."/>
            <person name="Sideli G.M."/>
            <person name="Gradziel T.M."/>
            <person name="Fresnedo-Ramirez J."/>
        </authorList>
    </citation>
    <scope>NUCLEOTIDE SEQUENCE [LARGE SCALE GENOMIC DNA]</scope>
    <source>
        <strain evidence="1">Clone GOH B32 T37-40</strain>
    </source>
</reference>